<sequence length="352" mass="37555">MNDDTAQSVPTAETATLADVARAAGVSVATASKALNGKAHVSARSREAVLAAAAELSFVPNPFARALNRAPTNTIGMLTSDLDNRFVLPILLGAEDAFGAGSLSVLLADARDSDLREQLQLQSLLTRRVDGVLVVGRTTNPRPPMRSKPDVPVVYVYAPSTDDQDLSFEPDNELAGRLAVEHLLAAGRRRIAIVNGEDGYAAARDRLRGAAAAMDDHGLELIGNPGLVFGAWNETWGRRATERLLETHPDVDAVVAGSDHIARGVMDTVRESGRRIPDDVAVVGFDNWDVLVEGARPQLTSVDMNLQELGRLAAEALVESIDGVVRQGRVRNPVQLVVRGSSDPDRGDVQQT</sequence>
<name>A0A850DYH6_9MICO</name>
<dbReference type="GO" id="GO:0003700">
    <property type="term" value="F:DNA-binding transcription factor activity"/>
    <property type="evidence" value="ECO:0007669"/>
    <property type="project" value="TreeGrafter"/>
</dbReference>
<organism evidence="5 6">
    <name type="scientific">Curtobacterium citreum</name>
    <dbReference type="NCBI Taxonomy" id="2036"/>
    <lineage>
        <taxon>Bacteria</taxon>
        <taxon>Bacillati</taxon>
        <taxon>Actinomycetota</taxon>
        <taxon>Actinomycetes</taxon>
        <taxon>Micrococcales</taxon>
        <taxon>Microbacteriaceae</taxon>
        <taxon>Curtobacterium</taxon>
    </lineage>
</organism>
<dbReference type="Gene3D" id="3.40.50.2300">
    <property type="match status" value="2"/>
</dbReference>
<evidence type="ECO:0000256" key="1">
    <source>
        <dbReference type="ARBA" id="ARBA00023015"/>
    </source>
</evidence>
<protein>
    <submittedName>
        <fullName evidence="5">LacI family DNA-binding transcriptional regulator</fullName>
    </submittedName>
</protein>
<dbReference type="PANTHER" id="PTHR30146">
    <property type="entry name" value="LACI-RELATED TRANSCRIPTIONAL REPRESSOR"/>
    <property type="match status" value="1"/>
</dbReference>
<accession>A0A850DYH6</accession>
<dbReference type="InterPro" id="IPR028082">
    <property type="entry name" value="Peripla_BP_I"/>
</dbReference>
<comment type="caution">
    <text evidence="5">The sequence shown here is derived from an EMBL/GenBank/DDBJ whole genome shotgun (WGS) entry which is preliminary data.</text>
</comment>
<dbReference type="InterPro" id="IPR046335">
    <property type="entry name" value="LacI/GalR-like_sensor"/>
</dbReference>
<dbReference type="AlphaFoldDB" id="A0A850DYH6"/>
<keyword evidence="2 5" id="KW-0238">DNA-binding</keyword>
<dbReference type="Gene3D" id="1.10.260.40">
    <property type="entry name" value="lambda repressor-like DNA-binding domains"/>
    <property type="match status" value="1"/>
</dbReference>
<dbReference type="GO" id="GO:0000976">
    <property type="term" value="F:transcription cis-regulatory region binding"/>
    <property type="evidence" value="ECO:0007669"/>
    <property type="project" value="TreeGrafter"/>
</dbReference>
<dbReference type="PROSITE" id="PS50932">
    <property type="entry name" value="HTH_LACI_2"/>
    <property type="match status" value="1"/>
</dbReference>
<evidence type="ECO:0000259" key="4">
    <source>
        <dbReference type="PROSITE" id="PS50932"/>
    </source>
</evidence>
<keyword evidence="3" id="KW-0804">Transcription</keyword>
<dbReference type="SUPFAM" id="SSF47413">
    <property type="entry name" value="lambda repressor-like DNA-binding domains"/>
    <property type="match status" value="1"/>
</dbReference>
<dbReference type="Proteomes" id="UP000539146">
    <property type="component" value="Unassembled WGS sequence"/>
</dbReference>
<evidence type="ECO:0000313" key="6">
    <source>
        <dbReference type="Proteomes" id="UP000539146"/>
    </source>
</evidence>
<evidence type="ECO:0000256" key="2">
    <source>
        <dbReference type="ARBA" id="ARBA00023125"/>
    </source>
</evidence>
<dbReference type="CDD" id="cd06288">
    <property type="entry name" value="PBP1_sucrose_transcription_regulator"/>
    <property type="match status" value="1"/>
</dbReference>
<dbReference type="RefSeq" id="WP_175327021.1">
    <property type="nucleotide sequence ID" value="NZ_BAAAWP010000001.1"/>
</dbReference>
<proteinExistence type="predicted"/>
<gene>
    <name evidence="5" type="ORF">HP467_17910</name>
</gene>
<keyword evidence="1" id="KW-0805">Transcription regulation</keyword>
<dbReference type="InterPro" id="IPR010982">
    <property type="entry name" value="Lambda_DNA-bd_dom_sf"/>
</dbReference>
<evidence type="ECO:0000256" key="3">
    <source>
        <dbReference type="ARBA" id="ARBA00023163"/>
    </source>
</evidence>
<dbReference type="PROSITE" id="PS00356">
    <property type="entry name" value="HTH_LACI_1"/>
    <property type="match status" value="1"/>
</dbReference>
<dbReference type="CDD" id="cd01392">
    <property type="entry name" value="HTH_LacI"/>
    <property type="match status" value="1"/>
</dbReference>
<dbReference type="EMBL" id="JABMCG010000126">
    <property type="protein sequence ID" value="NUU29971.1"/>
    <property type="molecule type" value="Genomic_DNA"/>
</dbReference>
<reference evidence="5 6" key="1">
    <citation type="submission" date="2020-05" db="EMBL/GenBank/DDBJ databases">
        <title>Genome Sequencing of Type Strains.</title>
        <authorList>
            <person name="Lemaire J.F."/>
            <person name="Inderbitzin P."/>
            <person name="Gregorio O.A."/>
            <person name="Collins S.B."/>
            <person name="Wespe N."/>
            <person name="Knight-Connoni V."/>
        </authorList>
    </citation>
    <scope>NUCLEOTIDE SEQUENCE [LARGE SCALE GENOMIC DNA]</scope>
    <source>
        <strain evidence="5 6">DSM 20512</strain>
    </source>
</reference>
<dbReference type="Pfam" id="PF13377">
    <property type="entry name" value="Peripla_BP_3"/>
    <property type="match status" value="1"/>
</dbReference>
<dbReference type="SUPFAM" id="SSF53822">
    <property type="entry name" value="Periplasmic binding protein-like I"/>
    <property type="match status" value="1"/>
</dbReference>
<dbReference type="SMART" id="SM00354">
    <property type="entry name" value="HTH_LACI"/>
    <property type="match status" value="1"/>
</dbReference>
<dbReference type="InterPro" id="IPR000843">
    <property type="entry name" value="HTH_LacI"/>
</dbReference>
<dbReference type="Pfam" id="PF00356">
    <property type="entry name" value="LacI"/>
    <property type="match status" value="1"/>
</dbReference>
<feature type="domain" description="HTH lacI-type" evidence="4">
    <location>
        <begin position="15"/>
        <end position="69"/>
    </location>
</feature>
<dbReference type="PANTHER" id="PTHR30146:SF109">
    <property type="entry name" value="HTH-TYPE TRANSCRIPTIONAL REGULATOR GALS"/>
    <property type="match status" value="1"/>
</dbReference>
<evidence type="ECO:0000313" key="5">
    <source>
        <dbReference type="EMBL" id="NUU29971.1"/>
    </source>
</evidence>